<dbReference type="EMBL" id="JAXQNO010000010">
    <property type="protein sequence ID" value="KAK4790609.1"/>
    <property type="molecule type" value="Genomic_DNA"/>
</dbReference>
<dbReference type="PANTHER" id="PTHR33729:SF6">
    <property type="entry name" value="METHYL-CPG-BINDING DOMAIN-CONTAINING PROTEIN 11"/>
    <property type="match status" value="1"/>
</dbReference>
<feature type="region of interest" description="Disordered" evidence="6">
    <location>
        <begin position="318"/>
        <end position="765"/>
    </location>
</feature>
<evidence type="ECO:0000256" key="5">
    <source>
        <dbReference type="ARBA" id="ARBA00023242"/>
    </source>
</evidence>
<dbReference type="Proteomes" id="UP001346149">
    <property type="component" value="Unassembled WGS sequence"/>
</dbReference>
<dbReference type="InterPro" id="IPR001739">
    <property type="entry name" value="Methyl_CpG_DNA-bd"/>
</dbReference>
<dbReference type="PANTHER" id="PTHR33729">
    <property type="entry name" value="METHYL-CPG BINDING DOMAIN CONTAINING PROTEIN, EXPRESSED"/>
    <property type="match status" value="1"/>
</dbReference>
<sequence>MRSASTPILNSFTRHTAKDSSPEPEYIFQFGRIRSINLTASSPASLSPLDHGYSAGRMSRTLSESSLQDLAFPKKQQQPSTRVLDRTEVEEETDLGGITLGEDGDLSIGSLNGIFLGLGLDSQYDVGCGCGGGGGSKDGDGGGDGWENGRRKESLDSYYQRMIEADPGNPLLLSNYAKYLKELRGDLVKAEEYCGRAILMNPNDGDTLCMYGDLLWQQHKDARRAKAYFDRAVKASPDDCYVTASYARFLWDVEEEPGESEMASSVERGDEEVVSLDLPAPAGWTKKYVFKKDGTPKKNSIIFTSPTGEEFSNRKSLDKYLKSHPGGPPISEFNWGTGETPRRSARISEKAKTTSPPEIEPPKKRRKTLSLKEAKVSEETKDVNMEDAEKTEKENPKAEDGNVEEAPEEVADKIDEDTKVEDNEEKIKEDEKPKEEDITKNVEQPQIEEEKMDNCLGKENKPFEVKEDMEKEENKEPIQAEHESEPKTKAELEIKDKAVPNGTEEQKESSGTDIVNNVEEDPEEVVDEIGEDTKVENNEEKTDEDEKPKEEYIAENVEQPQIEEEKVDNVLGKENKPFEVNEDVEKEENEEPIQAEHESEPKTKAESEIKDKVVSNGTGEQKECSGTDTVNNVEEAPEEVVDKIGEDTKVENNKEKTEEGKKPKQEDITENVEQPRIEEEKVDYGLGKENKPFEVNEYVEKEENKEPIQVEHESETKTKAELEIKDTVIPSVTGEQKESSRTHIVNKKLEGEPIENGNYGEEVEA</sequence>
<dbReference type="SUPFAM" id="SSF54171">
    <property type="entry name" value="DNA-binding domain"/>
    <property type="match status" value="1"/>
</dbReference>
<dbReference type="InterPro" id="IPR011990">
    <property type="entry name" value="TPR-like_helical_dom_sf"/>
</dbReference>
<evidence type="ECO:0000259" key="7">
    <source>
        <dbReference type="PROSITE" id="PS50982"/>
    </source>
</evidence>
<evidence type="ECO:0000256" key="3">
    <source>
        <dbReference type="ARBA" id="ARBA00023125"/>
    </source>
</evidence>
<keyword evidence="4" id="KW-0804">Transcription</keyword>
<feature type="compositionally biased region" description="Basic and acidic residues" evidence="6">
    <location>
        <begin position="640"/>
        <end position="726"/>
    </location>
</feature>
<evidence type="ECO:0000256" key="1">
    <source>
        <dbReference type="ARBA" id="ARBA00004123"/>
    </source>
</evidence>
<feature type="compositionally biased region" description="Basic and acidic residues" evidence="6">
    <location>
        <begin position="340"/>
        <end position="352"/>
    </location>
</feature>
<comment type="subcellular location">
    <subcellularLocation>
        <location evidence="1">Nucleus</location>
    </subcellularLocation>
</comment>
<dbReference type="AlphaFoldDB" id="A0AAN7R366"/>
<keyword evidence="9" id="KW-1185">Reference proteome</keyword>
<protein>
    <recommendedName>
        <fullName evidence="7">MBD domain-containing protein</fullName>
    </recommendedName>
</protein>
<feature type="compositionally biased region" description="Basic and acidic residues" evidence="6">
    <location>
        <begin position="735"/>
        <end position="751"/>
    </location>
</feature>
<dbReference type="Pfam" id="PF01429">
    <property type="entry name" value="MBD"/>
    <property type="match status" value="1"/>
</dbReference>
<keyword evidence="2" id="KW-0805">Transcription regulation</keyword>
<keyword evidence="5" id="KW-0539">Nucleus</keyword>
<name>A0AAN7R366_TRANT</name>
<dbReference type="Gene3D" id="1.25.40.10">
    <property type="entry name" value="Tetratricopeptide repeat domain"/>
    <property type="match status" value="1"/>
</dbReference>
<evidence type="ECO:0000256" key="2">
    <source>
        <dbReference type="ARBA" id="ARBA00023015"/>
    </source>
</evidence>
<feature type="compositionally biased region" description="Acidic residues" evidence="6">
    <location>
        <begin position="580"/>
        <end position="593"/>
    </location>
</feature>
<evidence type="ECO:0000256" key="4">
    <source>
        <dbReference type="ARBA" id="ARBA00023163"/>
    </source>
</evidence>
<feature type="compositionally biased region" description="Basic and acidic residues" evidence="6">
    <location>
        <begin position="563"/>
        <end position="579"/>
    </location>
</feature>
<feature type="compositionally biased region" description="Basic and acidic residues" evidence="6">
    <location>
        <begin position="410"/>
        <end position="440"/>
    </location>
</feature>
<feature type="compositionally biased region" description="Polar residues" evidence="6">
    <location>
        <begin position="1"/>
        <end position="14"/>
    </location>
</feature>
<feature type="region of interest" description="Disordered" evidence="6">
    <location>
        <begin position="1"/>
        <end position="22"/>
    </location>
</feature>
<reference evidence="8 9" key="1">
    <citation type="journal article" date="2023" name="Hortic Res">
        <title>Pangenome of water caltrop reveals structural variations and asymmetric subgenome divergence after allopolyploidization.</title>
        <authorList>
            <person name="Zhang X."/>
            <person name="Chen Y."/>
            <person name="Wang L."/>
            <person name="Yuan Y."/>
            <person name="Fang M."/>
            <person name="Shi L."/>
            <person name="Lu R."/>
            <person name="Comes H.P."/>
            <person name="Ma Y."/>
            <person name="Chen Y."/>
            <person name="Huang G."/>
            <person name="Zhou Y."/>
            <person name="Zheng Z."/>
            <person name="Qiu Y."/>
        </authorList>
    </citation>
    <scope>NUCLEOTIDE SEQUENCE [LARGE SCALE GENOMIC DNA]</scope>
    <source>
        <strain evidence="8">F231</strain>
    </source>
</reference>
<dbReference type="InterPro" id="IPR039622">
    <property type="entry name" value="MBD10/11"/>
</dbReference>
<accession>A0AAN7R366</accession>
<evidence type="ECO:0000313" key="9">
    <source>
        <dbReference type="Proteomes" id="UP001346149"/>
    </source>
</evidence>
<gene>
    <name evidence="8" type="ORF">SAY86_017913</name>
</gene>
<dbReference type="SUPFAM" id="SSF48452">
    <property type="entry name" value="TPR-like"/>
    <property type="match status" value="1"/>
</dbReference>
<dbReference type="Gene3D" id="3.30.890.10">
    <property type="entry name" value="Methyl-cpg-binding Protein 2, Chain A"/>
    <property type="match status" value="1"/>
</dbReference>
<feature type="compositionally biased region" description="Basic and acidic residues" evidence="6">
    <location>
        <begin position="448"/>
        <end position="510"/>
    </location>
</feature>
<dbReference type="GO" id="GO:0005634">
    <property type="term" value="C:nucleus"/>
    <property type="evidence" value="ECO:0007669"/>
    <property type="project" value="UniProtKB-SubCell"/>
</dbReference>
<evidence type="ECO:0000256" key="6">
    <source>
        <dbReference type="SAM" id="MobiDB-lite"/>
    </source>
</evidence>
<comment type="caution">
    <text evidence="8">The sequence shown here is derived from an EMBL/GenBank/DDBJ whole genome shotgun (WGS) entry which is preliminary data.</text>
</comment>
<dbReference type="GO" id="GO:0003677">
    <property type="term" value="F:DNA binding"/>
    <property type="evidence" value="ECO:0007669"/>
    <property type="project" value="UniProtKB-KW"/>
</dbReference>
<evidence type="ECO:0000313" key="8">
    <source>
        <dbReference type="EMBL" id="KAK4790609.1"/>
    </source>
</evidence>
<dbReference type="PROSITE" id="PS50982">
    <property type="entry name" value="MBD"/>
    <property type="match status" value="1"/>
</dbReference>
<feature type="compositionally biased region" description="Acidic residues" evidence="6">
    <location>
        <begin position="518"/>
        <end position="530"/>
    </location>
</feature>
<feature type="domain" description="MBD" evidence="7">
    <location>
        <begin position="270"/>
        <end position="340"/>
    </location>
</feature>
<feature type="compositionally biased region" description="Basic and acidic residues" evidence="6">
    <location>
        <begin position="531"/>
        <end position="552"/>
    </location>
</feature>
<feature type="compositionally biased region" description="Basic and acidic residues" evidence="6">
    <location>
        <begin position="370"/>
        <end position="400"/>
    </location>
</feature>
<feature type="compositionally biased region" description="Basic and acidic residues" evidence="6">
    <location>
        <begin position="594"/>
        <end position="613"/>
    </location>
</feature>
<proteinExistence type="predicted"/>
<keyword evidence="3" id="KW-0238">DNA-binding</keyword>
<dbReference type="InterPro" id="IPR016177">
    <property type="entry name" value="DNA-bd_dom_sf"/>
</dbReference>
<organism evidence="8 9">
    <name type="scientific">Trapa natans</name>
    <name type="common">Water chestnut</name>
    <dbReference type="NCBI Taxonomy" id="22666"/>
    <lineage>
        <taxon>Eukaryota</taxon>
        <taxon>Viridiplantae</taxon>
        <taxon>Streptophyta</taxon>
        <taxon>Embryophyta</taxon>
        <taxon>Tracheophyta</taxon>
        <taxon>Spermatophyta</taxon>
        <taxon>Magnoliopsida</taxon>
        <taxon>eudicotyledons</taxon>
        <taxon>Gunneridae</taxon>
        <taxon>Pentapetalae</taxon>
        <taxon>rosids</taxon>
        <taxon>malvids</taxon>
        <taxon>Myrtales</taxon>
        <taxon>Lythraceae</taxon>
        <taxon>Trapa</taxon>
    </lineage>
</organism>